<evidence type="ECO:0000313" key="2">
    <source>
        <dbReference type="EMBL" id="MDO1536061.1"/>
    </source>
</evidence>
<comment type="caution">
    <text evidence="2">The sequence shown here is derived from an EMBL/GenBank/DDBJ whole genome shotgun (WGS) entry which is preliminary data.</text>
</comment>
<evidence type="ECO:0000313" key="3">
    <source>
        <dbReference type="Proteomes" id="UP001169027"/>
    </source>
</evidence>
<feature type="transmembrane region" description="Helical" evidence="1">
    <location>
        <begin position="63"/>
        <end position="87"/>
    </location>
</feature>
<dbReference type="Pfam" id="PF02405">
    <property type="entry name" value="MlaE"/>
    <property type="match status" value="1"/>
</dbReference>
<name>A0ABT8SEZ7_9BURK</name>
<keyword evidence="3" id="KW-1185">Reference proteome</keyword>
<dbReference type="PANTHER" id="PTHR30188:SF3">
    <property type="entry name" value="ABC TRANSPORTER PERMEASE"/>
    <property type="match status" value="1"/>
</dbReference>
<dbReference type="RefSeq" id="WP_286534521.1">
    <property type="nucleotide sequence ID" value="NZ_JAUJZH010000024.1"/>
</dbReference>
<accession>A0ABT8SEZ7</accession>
<dbReference type="InterPro" id="IPR030802">
    <property type="entry name" value="Permease_MalE"/>
</dbReference>
<proteinExistence type="predicted"/>
<keyword evidence="1" id="KW-0812">Transmembrane</keyword>
<organism evidence="2 3">
    <name type="scientific">Variovorax ginsengisoli</name>
    <dbReference type="NCBI Taxonomy" id="363844"/>
    <lineage>
        <taxon>Bacteria</taxon>
        <taxon>Pseudomonadati</taxon>
        <taxon>Pseudomonadota</taxon>
        <taxon>Betaproteobacteria</taxon>
        <taxon>Burkholderiales</taxon>
        <taxon>Comamonadaceae</taxon>
        <taxon>Variovorax</taxon>
    </lineage>
</organism>
<feature type="transmembrane region" description="Helical" evidence="1">
    <location>
        <begin position="206"/>
        <end position="229"/>
    </location>
</feature>
<evidence type="ECO:0000256" key="1">
    <source>
        <dbReference type="SAM" id="Phobius"/>
    </source>
</evidence>
<dbReference type="Proteomes" id="UP001169027">
    <property type="component" value="Unassembled WGS sequence"/>
</dbReference>
<protein>
    <submittedName>
        <fullName evidence="2">ABC transporter permease</fullName>
    </submittedName>
</protein>
<dbReference type="EMBL" id="JAUKVY010000024">
    <property type="protein sequence ID" value="MDO1536061.1"/>
    <property type="molecule type" value="Genomic_DNA"/>
</dbReference>
<dbReference type="PANTHER" id="PTHR30188">
    <property type="entry name" value="ABC TRANSPORTER PERMEASE PROTEIN-RELATED"/>
    <property type="match status" value="1"/>
</dbReference>
<feature type="transmembrane region" description="Helical" evidence="1">
    <location>
        <begin position="93"/>
        <end position="117"/>
    </location>
</feature>
<gene>
    <name evidence="2" type="ORF">Q2T77_27615</name>
</gene>
<keyword evidence="1" id="KW-0472">Membrane</keyword>
<keyword evidence="1" id="KW-1133">Transmembrane helix</keyword>
<reference evidence="2" key="1">
    <citation type="submission" date="2023-06" db="EMBL/GenBank/DDBJ databases">
        <authorList>
            <person name="Jiang Y."/>
            <person name="Liu Q."/>
        </authorList>
    </citation>
    <scope>NUCLEOTIDE SEQUENCE</scope>
    <source>
        <strain evidence="2">CGMCC 1.12090</strain>
    </source>
</reference>
<feature type="transmembrane region" description="Helical" evidence="1">
    <location>
        <begin position="165"/>
        <end position="186"/>
    </location>
</feature>
<sequence length="269" mass="27663">MPQPSLSPRQTLGTLLRSAAGPLERPVRFLGEVLLSAGAAMRGHWTFRREDLGRVLADCSARAVAIVLVVNLLVGAILAFVGAVQLAKFGAGIFVADLVAIAVAREMAAIITAVVIAGRTGAAFAAEIATMQANEEVDALEVLGLTAIDFLVLPRVGSLLLMMPLLYIFACVAGLLGGMIVAAAMLDLSATAYLQRTAESLTWTHLGLGIGKSVTFGALVGMVGCYYGLRAQRNAAGVGVATTGAVVTSIVGIIVLDAIFAVCANALDI</sequence>
<feature type="transmembrane region" description="Helical" evidence="1">
    <location>
        <begin position="241"/>
        <end position="267"/>
    </location>
</feature>